<dbReference type="Gene3D" id="3.20.20.70">
    <property type="entry name" value="Aldolase class I"/>
    <property type="match status" value="1"/>
</dbReference>
<dbReference type="EMBL" id="CP002432">
    <property type="protein sequence ID" value="ADU66855.1"/>
    <property type="molecule type" value="Genomic_DNA"/>
</dbReference>
<dbReference type="FunCoup" id="E6W3A1">
    <property type="interactions" value="492"/>
</dbReference>
<dbReference type="Proteomes" id="UP000002572">
    <property type="component" value="Chromosome"/>
</dbReference>
<dbReference type="GO" id="GO:0005737">
    <property type="term" value="C:cytoplasm"/>
    <property type="evidence" value="ECO:0007669"/>
    <property type="project" value="InterPro"/>
</dbReference>
<proteinExistence type="inferred from homology"/>
<dbReference type="CDD" id="cd01335">
    <property type="entry name" value="Radical_SAM"/>
    <property type="match status" value="1"/>
</dbReference>
<evidence type="ECO:0000256" key="5">
    <source>
        <dbReference type="ARBA" id="ARBA00022691"/>
    </source>
</evidence>
<gene>
    <name evidence="11" type="ordered locus">Selin_2135</name>
</gene>
<evidence type="ECO:0000313" key="11">
    <source>
        <dbReference type="EMBL" id="ADU66855.1"/>
    </source>
</evidence>
<dbReference type="InterPro" id="IPR006638">
    <property type="entry name" value="Elp3/MiaA/NifB-like_rSAM"/>
</dbReference>
<dbReference type="eggNOG" id="COG0635">
    <property type="taxonomic scope" value="Bacteria"/>
</dbReference>
<accession>E6W3A1</accession>
<dbReference type="GO" id="GO:0004109">
    <property type="term" value="F:coproporphyrinogen oxidase activity"/>
    <property type="evidence" value="ECO:0007669"/>
    <property type="project" value="InterPro"/>
</dbReference>
<dbReference type="InterPro" id="IPR013785">
    <property type="entry name" value="Aldolase_TIM"/>
</dbReference>
<comment type="similarity">
    <text evidence="2">Belongs to the anaerobic coproporphyrinogen-III oxidase family. HemW subfamily.</text>
</comment>
<keyword evidence="12" id="KW-1185">Reference proteome</keyword>
<evidence type="ECO:0000256" key="1">
    <source>
        <dbReference type="ARBA" id="ARBA00001966"/>
    </source>
</evidence>
<dbReference type="InParanoid" id="E6W3A1"/>
<dbReference type="SFLD" id="SFLDG01065">
    <property type="entry name" value="anaerobic_coproporphyrinogen-I"/>
    <property type="match status" value="1"/>
</dbReference>
<dbReference type="InterPro" id="IPR004559">
    <property type="entry name" value="HemW-like"/>
</dbReference>
<dbReference type="SUPFAM" id="SSF102114">
    <property type="entry name" value="Radical SAM enzymes"/>
    <property type="match status" value="1"/>
</dbReference>
<name>E6W3A1_DESIS</name>
<dbReference type="SFLD" id="SFLDS00029">
    <property type="entry name" value="Radical_SAM"/>
    <property type="match status" value="1"/>
</dbReference>
<evidence type="ECO:0000256" key="6">
    <source>
        <dbReference type="ARBA" id="ARBA00022723"/>
    </source>
</evidence>
<dbReference type="GO" id="GO:0051539">
    <property type="term" value="F:4 iron, 4 sulfur cluster binding"/>
    <property type="evidence" value="ECO:0007669"/>
    <property type="project" value="InterPro"/>
</dbReference>
<dbReference type="AlphaFoldDB" id="E6W3A1"/>
<sequence>MTTAKFGVYLHVPFCSSKCAYCSFYSAVADGGTRESYVRALIHQLTQVDFGALSPPYTLYFGGGTPSLLPPSFFASVTHILKQRLGCLPMEVTVECNPDVDVACLRELRAAHVTRVSVGVQSMEPRVLELLGRRHRMASDFPAVLRAGQRLGLEVAVDFMAGVPGAPVDQVLLDLASFEFVDHVSVYMLSLEAGHPLSAELDGDFQHDSFSHARDALVARGFEWYEIANFARPGRRSQHNSLYWSGLPYVALGAGAVGFSGSVRYRVPEDLRVFCEQDGLPAVCIEEYIGASELLRERIMLGMRTADGVEGAVLEELYPAWRQKLAGPWAACLEACAQGRWRIAPRFWLNYGDVMGHFFP</sequence>
<evidence type="ECO:0000259" key="10">
    <source>
        <dbReference type="PROSITE" id="PS51918"/>
    </source>
</evidence>
<keyword evidence="6" id="KW-0479">Metal-binding</keyword>
<organism evidence="11 12">
    <name type="scientific">Desulfurispirillum indicum (strain ATCC BAA-1389 / DSM 22839 / S5)</name>
    <dbReference type="NCBI Taxonomy" id="653733"/>
    <lineage>
        <taxon>Bacteria</taxon>
        <taxon>Pseudomonadati</taxon>
        <taxon>Chrysiogenota</taxon>
        <taxon>Chrysiogenia</taxon>
        <taxon>Chrysiogenales</taxon>
        <taxon>Chrysiogenaceae</taxon>
        <taxon>Desulfurispirillum</taxon>
    </lineage>
</organism>
<keyword evidence="9" id="KW-0143">Chaperone</keyword>
<evidence type="ECO:0000256" key="3">
    <source>
        <dbReference type="ARBA" id="ARBA00017228"/>
    </source>
</evidence>
<dbReference type="OrthoDB" id="9808022at2"/>
<dbReference type="STRING" id="653733.Selin_2135"/>
<keyword evidence="7" id="KW-0408">Iron</keyword>
<dbReference type="SMART" id="SM00729">
    <property type="entry name" value="Elp3"/>
    <property type="match status" value="1"/>
</dbReference>
<comment type="cofactor">
    <cofactor evidence="1">
        <name>[4Fe-4S] cluster</name>
        <dbReference type="ChEBI" id="CHEBI:49883"/>
    </cofactor>
</comment>
<protein>
    <recommendedName>
        <fullName evidence="3">Heme chaperone HemW</fullName>
    </recommendedName>
</protein>
<dbReference type="SFLD" id="SFLDF00562">
    <property type="entry name" value="HemN-like__clustered_with_heat"/>
    <property type="match status" value="1"/>
</dbReference>
<dbReference type="PROSITE" id="PS51918">
    <property type="entry name" value="RADICAL_SAM"/>
    <property type="match status" value="1"/>
</dbReference>
<dbReference type="InterPro" id="IPR007197">
    <property type="entry name" value="rSAM"/>
</dbReference>
<dbReference type="GO" id="GO:0006779">
    <property type="term" value="P:porphyrin-containing compound biosynthetic process"/>
    <property type="evidence" value="ECO:0007669"/>
    <property type="project" value="InterPro"/>
</dbReference>
<evidence type="ECO:0000313" key="12">
    <source>
        <dbReference type="Proteomes" id="UP000002572"/>
    </source>
</evidence>
<reference evidence="11 12" key="1">
    <citation type="submission" date="2010-12" db="EMBL/GenBank/DDBJ databases">
        <title>Complete sequence of Desulfurispirillum indicum S5.</title>
        <authorList>
            <consortium name="US DOE Joint Genome Institute"/>
            <person name="Lucas S."/>
            <person name="Copeland A."/>
            <person name="Lapidus A."/>
            <person name="Cheng J.-F."/>
            <person name="Goodwin L."/>
            <person name="Pitluck S."/>
            <person name="Chertkov O."/>
            <person name="Held B."/>
            <person name="Detter J.C."/>
            <person name="Han C."/>
            <person name="Tapia R."/>
            <person name="Land M."/>
            <person name="Hauser L."/>
            <person name="Kyrpides N."/>
            <person name="Ivanova N."/>
            <person name="Mikhailova N."/>
            <person name="Haggblom M."/>
            <person name="Rauschenbach I."/>
            <person name="Bini E."/>
            <person name="Woyke T."/>
        </authorList>
    </citation>
    <scope>NUCLEOTIDE SEQUENCE [LARGE SCALE GENOMIC DNA]</scope>
    <source>
        <strain evidence="12">ATCC BAA-1389 / DSM 22839 / S5</strain>
    </source>
</reference>
<evidence type="ECO:0000256" key="4">
    <source>
        <dbReference type="ARBA" id="ARBA00022617"/>
    </source>
</evidence>
<dbReference type="GO" id="GO:0046872">
    <property type="term" value="F:metal ion binding"/>
    <property type="evidence" value="ECO:0007669"/>
    <property type="project" value="UniProtKB-KW"/>
</dbReference>
<keyword evidence="8" id="KW-0411">Iron-sulfur</keyword>
<dbReference type="KEGG" id="din:Selin_2135"/>
<dbReference type="HOGENOM" id="CLU_027579_1_1_0"/>
<evidence type="ECO:0000256" key="2">
    <source>
        <dbReference type="ARBA" id="ARBA00006100"/>
    </source>
</evidence>
<keyword evidence="5" id="KW-0949">S-adenosyl-L-methionine</keyword>
<dbReference type="PANTHER" id="PTHR13932">
    <property type="entry name" value="COPROPORPHYRINIGEN III OXIDASE"/>
    <property type="match status" value="1"/>
</dbReference>
<dbReference type="InterPro" id="IPR058240">
    <property type="entry name" value="rSAM_sf"/>
</dbReference>
<dbReference type="RefSeq" id="WP_013506734.1">
    <property type="nucleotide sequence ID" value="NC_014836.1"/>
</dbReference>
<keyword evidence="4" id="KW-0349">Heme</keyword>
<dbReference type="Pfam" id="PF04055">
    <property type="entry name" value="Radical_SAM"/>
    <property type="match status" value="1"/>
</dbReference>
<dbReference type="PANTHER" id="PTHR13932:SF5">
    <property type="entry name" value="RADICAL S-ADENOSYL METHIONINE DOMAIN-CONTAINING PROTEIN 1, MITOCHONDRIAL"/>
    <property type="match status" value="1"/>
</dbReference>
<evidence type="ECO:0000256" key="8">
    <source>
        <dbReference type="ARBA" id="ARBA00023014"/>
    </source>
</evidence>
<evidence type="ECO:0000256" key="7">
    <source>
        <dbReference type="ARBA" id="ARBA00023004"/>
    </source>
</evidence>
<feature type="domain" description="Radical SAM core" evidence="10">
    <location>
        <begin position="1"/>
        <end position="235"/>
    </location>
</feature>
<evidence type="ECO:0000256" key="9">
    <source>
        <dbReference type="ARBA" id="ARBA00023186"/>
    </source>
</evidence>
<dbReference type="InterPro" id="IPR034505">
    <property type="entry name" value="Coproporphyrinogen-III_oxidase"/>
</dbReference>